<feature type="transmembrane region" description="Helical" evidence="1">
    <location>
        <begin position="100"/>
        <end position="119"/>
    </location>
</feature>
<feature type="transmembrane region" description="Helical" evidence="1">
    <location>
        <begin position="68"/>
        <end position="88"/>
    </location>
</feature>
<feature type="transmembrane region" description="Helical" evidence="1">
    <location>
        <begin position="224"/>
        <end position="242"/>
    </location>
</feature>
<feature type="transmembrane region" description="Helical" evidence="1">
    <location>
        <begin position="44"/>
        <end position="61"/>
    </location>
</feature>
<comment type="caution">
    <text evidence="2">The sequence shown here is derived from an EMBL/GenBank/DDBJ whole genome shotgun (WGS) entry which is preliminary data.</text>
</comment>
<name>A0A5A7S9L3_9NOCA</name>
<evidence type="ECO:0000256" key="1">
    <source>
        <dbReference type="SAM" id="Phobius"/>
    </source>
</evidence>
<evidence type="ECO:0000313" key="2">
    <source>
        <dbReference type="EMBL" id="KAA0022174.1"/>
    </source>
</evidence>
<sequence length="425" mass="43482">MTAVVRSAVALFATLVTGVLAGFTLSDSQIYTGYEKHGVADHNTGVALGAVAAVVACVVLSRFVDRRVAWVVAALAVGSVWAITAGWPENGGLDYEGSPYLFRIACGGVLLGAAATAVWGRPQGQVALALGIVSTYLVVAVSDGSGSDVRLFANAPLWMLLAALLGAAAAAVTTPGHYLPQRPSSTIAITTIVGVASLVLVNRFGAGWLTASDVASSFRWWKHVWVVITAVVVATVLLSRWLPAIEGRFLLTVTGIAAAAAPVLADLRMPVRGGTAIWVVLIGIVAIGVGLRVSVVRKHPYAGLLAAALIPIIDAVSPSFGHHGAFLALRVGVIGVAAGYAIGSTFPAEAVVAALGFGVLFASTVFGAATRSTLGKDFGWTPYSGLRRLSDAHPAFDARMAAAGLAAAALLCAVFAGRTRHDAQA</sequence>
<feature type="transmembrane region" description="Helical" evidence="1">
    <location>
        <begin position="301"/>
        <end position="320"/>
    </location>
</feature>
<organism evidence="2 3">
    <name type="scientific">Antrihabitans cavernicola</name>
    <dbReference type="NCBI Taxonomy" id="2495913"/>
    <lineage>
        <taxon>Bacteria</taxon>
        <taxon>Bacillati</taxon>
        <taxon>Actinomycetota</taxon>
        <taxon>Actinomycetes</taxon>
        <taxon>Mycobacteriales</taxon>
        <taxon>Nocardiaceae</taxon>
        <taxon>Antrihabitans</taxon>
    </lineage>
</organism>
<feature type="transmembrane region" description="Helical" evidence="1">
    <location>
        <begin position="350"/>
        <end position="369"/>
    </location>
</feature>
<keyword evidence="1" id="KW-1133">Transmembrane helix</keyword>
<feature type="transmembrane region" description="Helical" evidence="1">
    <location>
        <begin position="326"/>
        <end position="343"/>
    </location>
</feature>
<feature type="transmembrane region" description="Helical" evidence="1">
    <location>
        <begin position="249"/>
        <end position="269"/>
    </location>
</feature>
<reference evidence="2 3" key="1">
    <citation type="submission" date="2019-07" db="EMBL/GenBank/DDBJ databases">
        <title>Rhodococcus cavernicolus sp. nov., isolated from a cave.</title>
        <authorList>
            <person name="Lee S.D."/>
        </authorList>
    </citation>
    <scope>NUCLEOTIDE SEQUENCE [LARGE SCALE GENOMIC DNA]</scope>
    <source>
        <strain evidence="2 3">C1-24</strain>
    </source>
</reference>
<keyword evidence="1" id="KW-0472">Membrane</keyword>
<gene>
    <name evidence="2" type="ORF">FOY51_14345</name>
</gene>
<dbReference type="AlphaFoldDB" id="A0A5A7S9L3"/>
<evidence type="ECO:0000313" key="3">
    <source>
        <dbReference type="Proteomes" id="UP000322244"/>
    </source>
</evidence>
<feature type="transmembrane region" description="Helical" evidence="1">
    <location>
        <begin position="126"/>
        <end position="145"/>
    </location>
</feature>
<keyword evidence="3" id="KW-1185">Reference proteome</keyword>
<dbReference type="Proteomes" id="UP000322244">
    <property type="component" value="Unassembled WGS sequence"/>
</dbReference>
<proteinExistence type="predicted"/>
<feature type="transmembrane region" description="Helical" evidence="1">
    <location>
        <begin position="398"/>
        <end position="417"/>
    </location>
</feature>
<dbReference type="EMBL" id="VLNY01000006">
    <property type="protein sequence ID" value="KAA0022174.1"/>
    <property type="molecule type" value="Genomic_DNA"/>
</dbReference>
<feature type="transmembrane region" description="Helical" evidence="1">
    <location>
        <begin position="275"/>
        <end position="294"/>
    </location>
</feature>
<feature type="transmembrane region" description="Helical" evidence="1">
    <location>
        <begin position="157"/>
        <end position="179"/>
    </location>
</feature>
<protein>
    <submittedName>
        <fullName evidence="2">Uncharacterized protein</fullName>
    </submittedName>
</protein>
<dbReference type="RefSeq" id="WP_149430935.1">
    <property type="nucleotide sequence ID" value="NZ_VLNY01000006.1"/>
</dbReference>
<accession>A0A5A7S9L3</accession>
<keyword evidence="1" id="KW-0812">Transmembrane</keyword>
<feature type="transmembrane region" description="Helical" evidence="1">
    <location>
        <begin position="186"/>
        <end position="204"/>
    </location>
</feature>